<evidence type="ECO:0000256" key="4">
    <source>
        <dbReference type="ARBA" id="ARBA00022692"/>
    </source>
</evidence>
<reference evidence="10" key="1">
    <citation type="journal article" date="2014" name="Genome Biol. Evol.">
        <title>Pangenome evidence for extensive interdomain horizontal transfer affecting lineage core and shell genes in uncultured planktonic thaumarchaeota and euryarchaeota.</title>
        <authorList>
            <person name="Deschamps P."/>
            <person name="Zivanovic Y."/>
            <person name="Moreira D."/>
            <person name="Rodriguez-Valera F."/>
            <person name="Lopez-Garcia P."/>
        </authorList>
    </citation>
    <scope>NUCLEOTIDE SEQUENCE</scope>
</reference>
<feature type="transmembrane region" description="Helical" evidence="8">
    <location>
        <begin position="203"/>
        <end position="224"/>
    </location>
</feature>
<gene>
    <name evidence="10" type="primary">AMT</name>
    <name evidence="10" type="synonym">amt</name>
    <name evidence="10" type="synonym">MEP</name>
</gene>
<dbReference type="InterPro" id="IPR001905">
    <property type="entry name" value="Ammonium_transpt"/>
</dbReference>
<feature type="transmembrane region" description="Helical" evidence="8">
    <location>
        <begin position="371"/>
        <end position="389"/>
    </location>
</feature>
<evidence type="ECO:0000256" key="5">
    <source>
        <dbReference type="ARBA" id="ARBA00022989"/>
    </source>
</evidence>
<dbReference type="Gene3D" id="1.10.3430.10">
    <property type="entry name" value="Ammonium transporter AmtB like domains"/>
    <property type="match status" value="1"/>
</dbReference>
<evidence type="ECO:0000256" key="7">
    <source>
        <dbReference type="ARBA" id="ARBA00023177"/>
    </source>
</evidence>
<feature type="transmembrane region" description="Helical" evidence="8">
    <location>
        <begin position="395"/>
        <end position="414"/>
    </location>
</feature>
<protein>
    <submittedName>
        <fullName evidence="10">Ammonium transporter (Amt, AMT, MEP)</fullName>
    </submittedName>
</protein>
<keyword evidence="5 8" id="KW-1133">Transmembrane helix</keyword>
<accession>A0A075FSQ3</accession>
<dbReference type="AlphaFoldDB" id="A0A075FSQ3"/>
<evidence type="ECO:0000256" key="8">
    <source>
        <dbReference type="SAM" id="Phobius"/>
    </source>
</evidence>
<comment type="similarity">
    <text evidence="2">Belongs to the ammonia transporter channel (TC 1.A.11.2) family.</text>
</comment>
<evidence type="ECO:0000259" key="9">
    <source>
        <dbReference type="Pfam" id="PF00909"/>
    </source>
</evidence>
<feature type="transmembrane region" description="Helical" evidence="8">
    <location>
        <begin position="426"/>
        <end position="450"/>
    </location>
</feature>
<evidence type="ECO:0000256" key="2">
    <source>
        <dbReference type="ARBA" id="ARBA00005887"/>
    </source>
</evidence>
<keyword evidence="3" id="KW-0813">Transport</keyword>
<dbReference type="PROSITE" id="PS01219">
    <property type="entry name" value="AMMONIUM_TRANSP"/>
    <property type="match status" value="1"/>
</dbReference>
<feature type="transmembrane region" description="Helical" evidence="8">
    <location>
        <begin position="80"/>
        <end position="100"/>
    </location>
</feature>
<dbReference type="InterPro" id="IPR029020">
    <property type="entry name" value="Ammonium/urea_transptr"/>
</dbReference>
<feature type="transmembrane region" description="Helical" evidence="8">
    <location>
        <begin position="231"/>
        <end position="252"/>
    </location>
</feature>
<feature type="transmembrane region" description="Helical" evidence="8">
    <location>
        <begin position="339"/>
        <end position="359"/>
    </location>
</feature>
<feature type="transmembrane region" description="Helical" evidence="8">
    <location>
        <begin position="272"/>
        <end position="296"/>
    </location>
</feature>
<dbReference type="PANTHER" id="PTHR43029:SF10">
    <property type="entry name" value="AMMONIUM TRANSPORTER MEP2"/>
    <property type="match status" value="1"/>
</dbReference>
<evidence type="ECO:0000256" key="3">
    <source>
        <dbReference type="ARBA" id="ARBA00022448"/>
    </source>
</evidence>
<feature type="domain" description="Ammonium transporter AmtB-like" evidence="9">
    <location>
        <begin position="80"/>
        <end position="523"/>
    </location>
</feature>
<dbReference type="EMBL" id="KF900372">
    <property type="protein sequence ID" value="AIE92662.1"/>
    <property type="molecule type" value="Genomic_DNA"/>
</dbReference>
<comment type="subcellular location">
    <subcellularLocation>
        <location evidence="1">Membrane</location>
        <topology evidence="1">Multi-pass membrane protein</topology>
    </subcellularLocation>
</comment>
<dbReference type="Pfam" id="PF00909">
    <property type="entry name" value="Ammonium_transp"/>
    <property type="match status" value="1"/>
</dbReference>
<name>A0A075FSQ3_9ARCH</name>
<keyword evidence="7" id="KW-0924">Ammonia transport</keyword>
<dbReference type="InterPro" id="IPR018047">
    <property type="entry name" value="Ammonium_transpt_CS"/>
</dbReference>
<evidence type="ECO:0000256" key="1">
    <source>
        <dbReference type="ARBA" id="ARBA00004141"/>
    </source>
</evidence>
<dbReference type="SUPFAM" id="SSF111352">
    <property type="entry name" value="Ammonium transporter"/>
    <property type="match status" value="1"/>
</dbReference>
<evidence type="ECO:0000313" key="10">
    <source>
        <dbReference type="EMBL" id="AIE92662.1"/>
    </source>
</evidence>
<feature type="transmembrane region" description="Helical" evidence="8">
    <location>
        <begin position="308"/>
        <end position="327"/>
    </location>
</feature>
<feature type="transmembrane region" description="Helical" evidence="8">
    <location>
        <begin position="470"/>
        <end position="491"/>
    </location>
</feature>
<keyword evidence="4 8" id="KW-0812">Transmembrane</keyword>
<keyword evidence="6 8" id="KW-0472">Membrane</keyword>
<dbReference type="GO" id="GO:0008519">
    <property type="term" value="F:ammonium channel activity"/>
    <property type="evidence" value="ECO:0007669"/>
    <property type="project" value="InterPro"/>
</dbReference>
<evidence type="ECO:0000256" key="6">
    <source>
        <dbReference type="ARBA" id="ARBA00023136"/>
    </source>
</evidence>
<dbReference type="GO" id="GO:0005886">
    <property type="term" value="C:plasma membrane"/>
    <property type="evidence" value="ECO:0007669"/>
    <property type="project" value="TreeGrafter"/>
</dbReference>
<dbReference type="InterPro" id="IPR024041">
    <property type="entry name" value="NH4_transpt_AmtB-like_dom"/>
</dbReference>
<dbReference type="PANTHER" id="PTHR43029">
    <property type="entry name" value="AMMONIUM TRANSPORTER MEP2"/>
    <property type="match status" value="1"/>
</dbReference>
<sequence length="526" mass="55541">MKNKNHKYALLLMVAVSLTATGALGMAYAQKIDDGMDGYVVGSPDGGAGIYTGNANECWWDSDGDGVLDMYCLIDTGDTAWMITASALVLFMTPGVAFFYGGLSRSKNATNTVGMVFIVIGLMSVQWVLWGYSLAFGSVDSDANMFMGNLDYLGFNQVSAWAPLGEPGPCEGTWSDYYQMQQMKSEDAGMCSQGWPGTVPHQLFAMFQCTFAIITPALIVGGLIDRMKFSALCIFVLLWGTFVYDPIAHWVWGGGYIGNMDFDPDLSPSYGLDFAGGTVVHISSGFAALAGALVLGRRLGYGKVPMEPHNVPMVVLGASILWFGWFGFNAGSEVLSDGIAVSAWTVTNTATGMSSVTWLLMSWGHTGKPSIVGAATGAVAGLVAITPASGWVGPMASIIIGVAAGTVCYGAVAFKNARKWDDALDVWGVHGIGGFTGAVLTGTLASPHVWDTGDGIGAWTGTPEGYEQQAINIAGAMLSVAYAFGITIVILKIMDAVWPGGIRVTPKEEEIGMDLAQNGERAYVNE</sequence>
<proteinExistence type="inferred from homology"/>
<organism evidence="10">
    <name type="scientific">uncultured marine thaumarchaeote AD1000_25_B10</name>
    <dbReference type="NCBI Taxonomy" id="1455903"/>
    <lineage>
        <taxon>Archaea</taxon>
        <taxon>Nitrososphaerota</taxon>
        <taxon>environmental samples</taxon>
    </lineage>
</organism>
<feature type="transmembrane region" description="Helical" evidence="8">
    <location>
        <begin position="112"/>
        <end position="132"/>
    </location>
</feature>